<reference evidence="1 2" key="1">
    <citation type="submission" date="2024-04" db="EMBL/GenBank/DDBJ databases">
        <title>Phyllosticta paracitricarpa is synonymous to the EU quarantine fungus P. citricarpa based on phylogenomic analyses.</title>
        <authorList>
            <consortium name="Lawrence Berkeley National Laboratory"/>
            <person name="Van Ingen-Buijs V.A."/>
            <person name="Van Westerhoven A.C."/>
            <person name="Haridas S."/>
            <person name="Skiadas P."/>
            <person name="Martin F."/>
            <person name="Groenewald J.Z."/>
            <person name="Crous P.W."/>
            <person name="Seidl M.F."/>
        </authorList>
    </citation>
    <scope>NUCLEOTIDE SEQUENCE [LARGE SCALE GENOMIC DNA]</scope>
    <source>
        <strain evidence="1 2">CBS 122670</strain>
    </source>
</reference>
<dbReference type="Proteomes" id="UP001365128">
    <property type="component" value="Unassembled WGS sequence"/>
</dbReference>
<gene>
    <name evidence="1" type="ORF">IWX46DRAFT_584009</name>
</gene>
<evidence type="ECO:0000313" key="1">
    <source>
        <dbReference type="EMBL" id="KAK7535529.1"/>
    </source>
</evidence>
<evidence type="ECO:0000313" key="2">
    <source>
        <dbReference type="Proteomes" id="UP001365128"/>
    </source>
</evidence>
<comment type="caution">
    <text evidence="1">The sequence shown here is derived from an EMBL/GenBank/DDBJ whole genome shotgun (WGS) entry which is preliminary data.</text>
</comment>
<name>A0ABR1LK22_9PEZI</name>
<proteinExistence type="predicted"/>
<protein>
    <submittedName>
        <fullName evidence="1">Uncharacterized protein</fullName>
    </submittedName>
</protein>
<keyword evidence="2" id="KW-1185">Reference proteome</keyword>
<sequence length="243" mass="27295">MFSVANAVCYERRHNNSGTIRAGTRHQTAWSNCSVALQQRTQAMVLDTGPFAPKRPSQPLGVPQQATDLASRRKVSRACAQPACLVRRFNCLFRLSVHLETCGFSSFTAAILNRWLWRRVKKDDRRCCLERVDWFQVIVALQLASSERFFAQQPFAAGGVMLLALGVDVKKRHSPLKKPNHSEVPDNGSGKVQMWPAAMNRIKRQQNSPGRLDNGSAEDAETTWEAVINRFGESRIALVEACW</sequence>
<accession>A0ABR1LK22</accession>
<organism evidence="1 2">
    <name type="scientific">Phyllosticta citricarpa</name>
    <dbReference type="NCBI Taxonomy" id="55181"/>
    <lineage>
        <taxon>Eukaryota</taxon>
        <taxon>Fungi</taxon>
        <taxon>Dikarya</taxon>
        <taxon>Ascomycota</taxon>
        <taxon>Pezizomycotina</taxon>
        <taxon>Dothideomycetes</taxon>
        <taxon>Dothideomycetes incertae sedis</taxon>
        <taxon>Botryosphaeriales</taxon>
        <taxon>Phyllostictaceae</taxon>
        <taxon>Phyllosticta</taxon>
    </lineage>
</organism>
<dbReference type="EMBL" id="JBBPDW010000039">
    <property type="protein sequence ID" value="KAK7535529.1"/>
    <property type="molecule type" value="Genomic_DNA"/>
</dbReference>